<comment type="caution">
    <text evidence="2">The sequence shown here is derived from an EMBL/GenBank/DDBJ whole genome shotgun (WGS) entry which is preliminary data.</text>
</comment>
<feature type="transmembrane region" description="Helical" evidence="1">
    <location>
        <begin position="134"/>
        <end position="154"/>
    </location>
</feature>
<dbReference type="InterPro" id="IPR014509">
    <property type="entry name" value="YjdF-like"/>
</dbReference>
<feature type="transmembrane region" description="Helical" evidence="1">
    <location>
        <begin position="15"/>
        <end position="32"/>
    </location>
</feature>
<dbReference type="Proteomes" id="UP000754644">
    <property type="component" value="Unassembled WGS sequence"/>
</dbReference>
<gene>
    <name evidence="2" type="ORF">HQ497_07040</name>
</gene>
<evidence type="ECO:0000313" key="2">
    <source>
        <dbReference type="EMBL" id="NQV65101.1"/>
    </source>
</evidence>
<feature type="transmembrane region" description="Helical" evidence="1">
    <location>
        <begin position="108"/>
        <end position="125"/>
    </location>
</feature>
<evidence type="ECO:0000313" key="3">
    <source>
        <dbReference type="Proteomes" id="UP000754644"/>
    </source>
</evidence>
<dbReference type="AlphaFoldDB" id="A0A973A9U2"/>
<dbReference type="InterPro" id="IPR058534">
    <property type="entry name" value="YjdF"/>
</dbReference>
<accession>A0A973A9U2</accession>
<protein>
    <submittedName>
        <fullName evidence="2">DUF2238 domain-containing protein</fullName>
    </submittedName>
</protein>
<dbReference type="PIRSF" id="PIRSF020606">
    <property type="entry name" value="UCP020606"/>
    <property type="match status" value="1"/>
</dbReference>
<feature type="transmembrane region" description="Helical" evidence="1">
    <location>
        <begin position="38"/>
        <end position="57"/>
    </location>
</feature>
<dbReference type="Pfam" id="PF09997">
    <property type="entry name" value="DUF2238"/>
    <property type="match status" value="1"/>
</dbReference>
<proteinExistence type="predicted"/>
<feature type="transmembrane region" description="Helical" evidence="1">
    <location>
        <begin position="184"/>
        <end position="201"/>
    </location>
</feature>
<sequence>MVNLQQRKVSRGPRLVWLFFGGYAVLFTYLAIAPFDRVIWFTENLPIVLLMAFIAWLHRRHVFSPLSYLAMSVLVVLHTIGAHFTFANVPFAWVTALFDFERNHFDRLAHFSVGFYAYPIAELLMKKRLVNSSLILLLFPFLAILGVAALYEVFEWQFALLADPEAGLAVLGSQGDVWDAQKDITADTLGALFAICVYGAVNWREIIQIKGTSGAMAPPGIPHS</sequence>
<keyword evidence="1" id="KW-0812">Transmembrane</keyword>
<organism evidence="2 3">
    <name type="scientific">SAR86 cluster bacterium</name>
    <dbReference type="NCBI Taxonomy" id="2030880"/>
    <lineage>
        <taxon>Bacteria</taxon>
        <taxon>Pseudomonadati</taxon>
        <taxon>Pseudomonadota</taxon>
        <taxon>Gammaproteobacteria</taxon>
        <taxon>SAR86 cluster</taxon>
    </lineage>
</organism>
<name>A0A973A9U2_9GAMM</name>
<keyword evidence="1" id="KW-0472">Membrane</keyword>
<evidence type="ECO:0000256" key="1">
    <source>
        <dbReference type="SAM" id="Phobius"/>
    </source>
</evidence>
<keyword evidence="1" id="KW-1133">Transmembrane helix</keyword>
<dbReference type="EMBL" id="JABMOJ010000262">
    <property type="protein sequence ID" value="NQV65101.1"/>
    <property type="molecule type" value="Genomic_DNA"/>
</dbReference>
<feature type="transmembrane region" description="Helical" evidence="1">
    <location>
        <begin position="69"/>
        <end position="96"/>
    </location>
</feature>
<reference evidence="2" key="1">
    <citation type="submission" date="2020-05" db="EMBL/GenBank/DDBJ databases">
        <title>Sulfur intermediates as new biogeochemical hubs in an aquatic model microbial ecosystem.</title>
        <authorList>
            <person name="Vigneron A."/>
        </authorList>
    </citation>
    <scope>NUCLEOTIDE SEQUENCE</scope>
    <source>
        <strain evidence="2">Bin.250</strain>
    </source>
</reference>